<gene>
    <name evidence="3" type="ORF">BJ980_001043</name>
</gene>
<dbReference type="SUPFAM" id="SSF52540">
    <property type="entry name" value="P-loop containing nucleoside triphosphate hydrolases"/>
    <property type="match status" value="1"/>
</dbReference>
<evidence type="ECO:0000313" key="3">
    <source>
        <dbReference type="EMBL" id="NYG58120.1"/>
    </source>
</evidence>
<dbReference type="Proteomes" id="UP000540656">
    <property type="component" value="Unassembled WGS sequence"/>
</dbReference>
<keyword evidence="3" id="KW-0378">Hydrolase</keyword>
<dbReference type="PIRSF" id="PIRSF002849">
    <property type="entry name" value="AAA_ATPase_chaperone_MoxR_prd"/>
    <property type="match status" value="1"/>
</dbReference>
<dbReference type="AlphaFoldDB" id="A0A7Y9RXK7"/>
<dbReference type="EC" id="3.6.3.-" evidence="3"/>
<feature type="domain" description="ATPase AAA-3" evidence="1">
    <location>
        <begin position="50"/>
        <end position="180"/>
    </location>
</feature>
<accession>A0A7Y9RXK7</accession>
<dbReference type="Pfam" id="PF17863">
    <property type="entry name" value="AAA_lid_2"/>
    <property type="match status" value="1"/>
</dbReference>
<evidence type="ECO:0000313" key="4">
    <source>
        <dbReference type="Proteomes" id="UP000540656"/>
    </source>
</evidence>
<sequence length="333" mass="36704">MSATPRTIEPVELTKAKGIIDEISGAFSKKVVGQEQLRTSLLVAMMAEGHILLESVPGLAKTLAASTLAKAVRADFARIQCTPDLLPSDIIGTQVYDPRNHEFETQLGPVHANFVLLDEINRASAKTQSAMLEAMQERQTSIAGVIHPLPTPFMVLATQNPIEEEGTYLLPQAQMDRFLLKEVVEYPRDHEELEVLNRFDSGALGTGSTVASVVTPEQVGWLQRLVDRVYVDPVIKQYIVALVHATRETERVLGPELGRFVEIGASPRGTIAFYQVARSLAIIAGRNHVIPEDVRHLRHSILRHRIHLTFEALAERVKPETIVDAVFAAVPAP</sequence>
<feature type="domain" description="ChlI/MoxR AAA lid" evidence="2">
    <location>
        <begin position="261"/>
        <end position="324"/>
    </location>
</feature>
<dbReference type="InterPro" id="IPR041628">
    <property type="entry name" value="ChlI/MoxR_AAA_lid"/>
</dbReference>
<name>A0A7Y9RXK7_9ACTN</name>
<dbReference type="GO" id="GO:0016887">
    <property type="term" value="F:ATP hydrolysis activity"/>
    <property type="evidence" value="ECO:0007669"/>
    <property type="project" value="InterPro"/>
</dbReference>
<evidence type="ECO:0000259" key="2">
    <source>
        <dbReference type="Pfam" id="PF17863"/>
    </source>
</evidence>
<comment type="caution">
    <text evidence="3">The sequence shown here is derived from an EMBL/GenBank/DDBJ whole genome shotgun (WGS) entry which is preliminary data.</text>
</comment>
<proteinExistence type="predicted"/>
<reference evidence="3 4" key="1">
    <citation type="submission" date="2020-07" db="EMBL/GenBank/DDBJ databases">
        <title>Sequencing the genomes of 1000 actinobacteria strains.</title>
        <authorList>
            <person name="Klenk H.-P."/>
        </authorList>
    </citation>
    <scope>NUCLEOTIDE SEQUENCE [LARGE SCALE GENOMIC DNA]</scope>
    <source>
        <strain evidence="3 4">DSM 23819</strain>
    </source>
</reference>
<dbReference type="Gene3D" id="3.40.50.300">
    <property type="entry name" value="P-loop containing nucleotide triphosphate hydrolases"/>
    <property type="match status" value="1"/>
</dbReference>
<evidence type="ECO:0000259" key="1">
    <source>
        <dbReference type="Pfam" id="PF07726"/>
    </source>
</evidence>
<dbReference type="InterPro" id="IPR050764">
    <property type="entry name" value="CbbQ/NirQ/NorQ/GpvN"/>
</dbReference>
<keyword evidence="4" id="KW-1185">Reference proteome</keyword>
<dbReference type="Gene3D" id="1.10.8.80">
    <property type="entry name" value="Magnesium chelatase subunit I, C-Terminal domain"/>
    <property type="match status" value="1"/>
</dbReference>
<dbReference type="InterPro" id="IPR011703">
    <property type="entry name" value="ATPase_AAA-3"/>
</dbReference>
<dbReference type="EMBL" id="JACCAA010000001">
    <property type="protein sequence ID" value="NYG58120.1"/>
    <property type="molecule type" value="Genomic_DNA"/>
</dbReference>
<dbReference type="Pfam" id="PF07726">
    <property type="entry name" value="AAA_3"/>
    <property type="match status" value="1"/>
</dbReference>
<dbReference type="InterPro" id="IPR027417">
    <property type="entry name" value="P-loop_NTPase"/>
</dbReference>
<dbReference type="GO" id="GO:0005524">
    <property type="term" value="F:ATP binding"/>
    <property type="evidence" value="ECO:0007669"/>
    <property type="project" value="InterPro"/>
</dbReference>
<organism evidence="3 4">
    <name type="scientific">Nocardioides daedukensis</name>
    <dbReference type="NCBI Taxonomy" id="634462"/>
    <lineage>
        <taxon>Bacteria</taxon>
        <taxon>Bacillati</taxon>
        <taxon>Actinomycetota</taxon>
        <taxon>Actinomycetes</taxon>
        <taxon>Propionibacteriales</taxon>
        <taxon>Nocardioidaceae</taxon>
        <taxon>Nocardioides</taxon>
    </lineage>
</organism>
<dbReference type="PANTHER" id="PTHR42759">
    <property type="entry name" value="MOXR FAMILY PROTEIN"/>
    <property type="match status" value="1"/>
</dbReference>
<dbReference type="PANTHER" id="PTHR42759:SF1">
    <property type="entry name" value="MAGNESIUM-CHELATASE SUBUNIT CHLD"/>
    <property type="match status" value="1"/>
</dbReference>
<dbReference type="RefSeq" id="WP_179501313.1">
    <property type="nucleotide sequence ID" value="NZ_JACCAA010000001.1"/>
</dbReference>
<protein>
    <submittedName>
        <fullName evidence="3">MoxR-like ATPase</fullName>
        <ecNumber evidence="3">3.6.3.-</ecNumber>
    </submittedName>
</protein>